<dbReference type="KEGG" id="gxy:GLX_27740"/>
<gene>
    <name evidence="3" type="ordered locus">GLX_27740</name>
</gene>
<dbReference type="Proteomes" id="UP000009044">
    <property type="component" value="Chromosome"/>
</dbReference>
<feature type="transmembrane region" description="Helical" evidence="1">
    <location>
        <begin position="37"/>
        <end position="54"/>
    </location>
</feature>
<feature type="transmembrane region" description="Helical" evidence="1">
    <location>
        <begin position="226"/>
        <end position="244"/>
    </location>
</feature>
<dbReference type="Pfam" id="PF01757">
    <property type="entry name" value="Acyl_transf_3"/>
    <property type="match status" value="1"/>
</dbReference>
<feature type="transmembrane region" description="Helical" evidence="1">
    <location>
        <begin position="314"/>
        <end position="336"/>
    </location>
</feature>
<feature type="transmembrane region" description="Helical" evidence="1">
    <location>
        <begin position="203"/>
        <end position="220"/>
    </location>
</feature>
<reference evidence="4" key="1">
    <citation type="journal article" date="2011" name="J. Bacteriol.">
        <title>Complete genome sequence of NBRC 3288, a unique cellulose-nonproducing strain of Gluconacetobacter xylinus isolated from vinegar.</title>
        <authorList>
            <person name="Ogino H."/>
            <person name="Azuma Y."/>
            <person name="Hosoyama A."/>
            <person name="Nakazawa H."/>
            <person name="Matsutani M."/>
            <person name="Hasegawa A."/>
            <person name="Otsuyama K."/>
            <person name="Matsushita K."/>
            <person name="Fujita N."/>
            <person name="Shirai M."/>
        </authorList>
    </citation>
    <scope>NUCLEOTIDE SEQUENCE [LARGE SCALE GENOMIC DNA]</scope>
    <source>
        <strain evidence="4">NBRC 3288 / BCRC 11682 / LMG 1693</strain>
    </source>
</reference>
<dbReference type="InterPro" id="IPR002656">
    <property type="entry name" value="Acyl_transf_3_dom"/>
</dbReference>
<keyword evidence="3" id="KW-0808">Transferase</keyword>
<feature type="transmembrane region" description="Helical" evidence="1">
    <location>
        <begin position="179"/>
        <end position="198"/>
    </location>
</feature>
<evidence type="ECO:0000256" key="1">
    <source>
        <dbReference type="SAM" id="Phobius"/>
    </source>
</evidence>
<evidence type="ECO:0000313" key="4">
    <source>
        <dbReference type="Proteomes" id="UP000009044"/>
    </source>
</evidence>
<evidence type="ECO:0000259" key="2">
    <source>
        <dbReference type="Pfam" id="PF01757"/>
    </source>
</evidence>
<keyword evidence="1" id="KW-0472">Membrane</keyword>
<dbReference type="InterPro" id="IPR050879">
    <property type="entry name" value="Acyltransferase_3"/>
</dbReference>
<dbReference type="EMBL" id="AP012159">
    <property type="protein sequence ID" value="BAK85186.1"/>
    <property type="molecule type" value="Genomic_DNA"/>
</dbReference>
<dbReference type="GO" id="GO:0016747">
    <property type="term" value="F:acyltransferase activity, transferring groups other than amino-acyl groups"/>
    <property type="evidence" value="ECO:0007669"/>
    <property type="project" value="InterPro"/>
</dbReference>
<protein>
    <submittedName>
        <fullName evidence="3">Lipopolysaccharide modification acyltransferase</fullName>
    </submittedName>
</protein>
<organism evidence="3 4">
    <name type="scientific">Komagataeibacter medellinensis (strain NBRC 3288 / BCRC 11682 / LMG 1693 / Kondo 51)</name>
    <name type="common">Gluconacetobacter medellinensis</name>
    <dbReference type="NCBI Taxonomy" id="634177"/>
    <lineage>
        <taxon>Bacteria</taxon>
        <taxon>Pseudomonadati</taxon>
        <taxon>Pseudomonadota</taxon>
        <taxon>Alphaproteobacteria</taxon>
        <taxon>Acetobacterales</taxon>
        <taxon>Acetobacteraceae</taxon>
        <taxon>Komagataeibacter</taxon>
    </lineage>
</organism>
<sequence>MPLHHPRHSCAEGNSVMPSVTETSGTERNYLHQLTSLRGVACLVVLFGHAIQVFRYSQPSRPAPQAALHDLMTYAFNAEAAVVLFFVLSGCVLSLSLQKYTHMTGRIIGSFYIKRLFRIYPLLWFSIILAIVSMVIARGLVADGVFVGWLSRNLQTPVSIWNTIASITGMFTRYNGPMWSLRVELMYSVVFPLLFMLVRARRLRVVTLVALAAIALLPVPHEVGTVFALCFGLGALIPLLPTALPRRHGLYALLGVAVLLYDRYALAPLNLPERIPDMIETVAAFVVIRDLYASGRQYRLLLSKPVIAVGELSYGIYLLHLPVMLIVFSVAARVWGAPVMLSHPSFTQFTLGIATVVLTTALAALTYALLELPLHNLGRHLGRAILNPAAASIRPITAGEGTDTHVSRV</sequence>
<feature type="transmembrane region" description="Helical" evidence="1">
    <location>
        <begin position="119"/>
        <end position="141"/>
    </location>
</feature>
<dbReference type="AlphaFoldDB" id="G2I3L9"/>
<keyword evidence="3" id="KW-0012">Acyltransferase</keyword>
<keyword evidence="1" id="KW-0812">Transmembrane</keyword>
<name>G2I3L9_KOMMN</name>
<dbReference type="GO" id="GO:0000271">
    <property type="term" value="P:polysaccharide biosynthetic process"/>
    <property type="evidence" value="ECO:0007669"/>
    <property type="project" value="TreeGrafter"/>
</dbReference>
<dbReference type="eggNOG" id="COG1835">
    <property type="taxonomic scope" value="Bacteria"/>
</dbReference>
<dbReference type="HOGENOM" id="CLU_062164_0_0_5"/>
<keyword evidence="1" id="KW-1133">Transmembrane helix</keyword>
<dbReference type="STRING" id="634177.GLX_27740"/>
<dbReference type="GO" id="GO:0016020">
    <property type="term" value="C:membrane"/>
    <property type="evidence" value="ECO:0007669"/>
    <property type="project" value="TreeGrafter"/>
</dbReference>
<feature type="domain" description="Acyltransferase 3" evidence="2">
    <location>
        <begin position="33"/>
        <end position="366"/>
    </location>
</feature>
<dbReference type="PATRIC" id="fig|634177.7.peg.3088"/>
<evidence type="ECO:0000313" key="3">
    <source>
        <dbReference type="EMBL" id="BAK85186.1"/>
    </source>
</evidence>
<feature type="transmembrane region" description="Helical" evidence="1">
    <location>
        <begin position="74"/>
        <end position="98"/>
    </location>
</feature>
<dbReference type="PANTHER" id="PTHR23028:SF53">
    <property type="entry name" value="ACYL_TRANSF_3 DOMAIN-CONTAINING PROTEIN"/>
    <property type="match status" value="1"/>
</dbReference>
<dbReference type="PANTHER" id="PTHR23028">
    <property type="entry name" value="ACETYLTRANSFERASE"/>
    <property type="match status" value="1"/>
</dbReference>
<accession>G2I3L9</accession>
<feature type="transmembrane region" description="Helical" evidence="1">
    <location>
        <begin position="348"/>
        <end position="370"/>
    </location>
</feature>
<proteinExistence type="predicted"/>